<proteinExistence type="predicted"/>
<comment type="caution">
    <text evidence="2">The sequence shown here is derived from an EMBL/GenBank/DDBJ whole genome shotgun (WGS) entry which is preliminary data.</text>
</comment>
<reference evidence="2" key="1">
    <citation type="journal article" date="2023" name="Mol. Phylogenet. Evol.">
        <title>Genome-scale phylogeny and comparative genomics of the fungal order Sordariales.</title>
        <authorList>
            <person name="Hensen N."/>
            <person name="Bonometti L."/>
            <person name="Westerberg I."/>
            <person name="Brannstrom I.O."/>
            <person name="Guillou S."/>
            <person name="Cros-Aarteil S."/>
            <person name="Calhoun S."/>
            <person name="Haridas S."/>
            <person name="Kuo A."/>
            <person name="Mondo S."/>
            <person name="Pangilinan J."/>
            <person name="Riley R."/>
            <person name="LaButti K."/>
            <person name="Andreopoulos B."/>
            <person name="Lipzen A."/>
            <person name="Chen C."/>
            <person name="Yan M."/>
            <person name="Daum C."/>
            <person name="Ng V."/>
            <person name="Clum A."/>
            <person name="Steindorff A."/>
            <person name="Ohm R.A."/>
            <person name="Martin F."/>
            <person name="Silar P."/>
            <person name="Natvig D.O."/>
            <person name="Lalanne C."/>
            <person name="Gautier V."/>
            <person name="Ament-Velasquez S.L."/>
            <person name="Kruys A."/>
            <person name="Hutchinson M.I."/>
            <person name="Powell A.J."/>
            <person name="Barry K."/>
            <person name="Miller A.N."/>
            <person name="Grigoriev I.V."/>
            <person name="Debuchy R."/>
            <person name="Gladieux P."/>
            <person name="Hiltunen Thoren M."/>
            <person name="Johannesson H."/>
        </authorList>
    </citation>
    <scope>NUCLEOTIDE SEQUENCE</scope>
    <source>
        <strain evidence="2">CBS 118394</strain>
    </source>
</reference>
<gene>
    <name evidence="2" type="ORF">B0H66DRAFT_562260</name>
</gene>
<name>A0AAE0M3R2_9PEZI</name>
<sequence length="68" mass="7241">MSDVNCVICSAGVTSFLKIRAIQDINKPHAKPIQIVTLMILGTAEGAITIMAASIPILRNLFGNDDKS</sequence>
<keyword evidence="1" id="KW-1133">Transmembrane helix</keyword>
<accession>A0AAE0M3R2</accession>
<feature type="transmembrane region" description="Helical" evidence="1">
    <location>
        <begin position="35"/>
        <end position="58"/>
    </location>
</feature>
<evidence type="ECO:0000313" key="3">
    <source>
        <dbReference type="Proteomes" id="UP001283341"/>
    </source>
</evidence>
<protein>
    <submittedName>
        <fullName evidence="2">Uncharacterized protein</fullName>
    </submittedName>
</protein>
<keyword evidence="1" id="KW-0472">Membrane</keyword>
<evidence type="ECO:0000256" key="1">
    <source>
        <dbReference type="SAM" id="Phobius"/>
    </source>
</evidence>
<reference evidence="2" key="2">
    <citation type="submission" date="2023-06" db="EMBL/GenBank/DDBJ databases">
        <authorList>
            <consortium name="Lawrence Berkeley National Laboratory"/>
            <person name="Haridas S."/>
            <person name="Hensen N."/>
            <person name="Bonometti L."/>
            <person name="Westerberg I."/>
            <person name="Brannstrom I.O."/>
            <person name="Guillou S."/>
            <person name="Cros-Aarteil S."/>
            <person name="Calhoun S."/>
            <person name="Kuo A."/>
            <person name="Mondo S."/>
            <person name="Pangilinan J."/>
            <person name="Riley R."/>
            <person name="Labutti K."/>
            <person name="Andreopoulos B."/>
            <person name="Lipzen A."/>
            <person name="Chen C."/>
            <person name="Yanf M."/>
            <person name="Daum C."/>
            <person name="Ng V."/>
            <person name="Clum A."/>
            <person name="Steindorff A."/>
            <person name="Ohm R."/>
            <person name="Martin F."/>
            <person name="Silar P."/>
            <person name="Natvig D."/>
            <person name="Lalanne C."/>
            <person name="Gautier V."/>
            <person name="Ament-Velasquez S.L."/>
            <person name="Kruys A."/>
            <person name="Hutchinson M.I."/>
            <person name="Powell A.J."/>
            <person name="Barry K."/>
            <person name="Miller A.N."/>
            <person name="Grigoriev I.V."/>
            <person name="Debuchy R."/>
            <person name="Gladieux P."/>
            <person name="Thoren M.H."/>
            <person name="Johannesson H."/>
        </authorList>
    </citation>
    <scope>NUCLEOTIDE SEQUENCE</scope>
    <source>
        <strain evidence="2">CBS 118394</strain>
    </source>
</reference>
<keyword evidence="3" id="KW-1185">Reference proteome</keyword>
<dbReference type="AlphaFoldDB" id="A0AAE0M3R2"/>
<dbReference type="Proteomes" id="UP001283341">
    <property type="component" value="Unassembled WGS sequence"/>
</dbReference>
<organism evidence="2 3">
    <name type="scientific">Apodospora peruviana</name>
    <dbReference type="NCBI Taxonomy" id="516989"/>
    <lineage>
        <taxon>Eukaryota</taxon>
        <taxon>Fungi</taxon>
        <taxon>Dikarya</taxon>
        <taxon>Ascomycota</taxon>
        <taxon>Pezizomycotina</taxon>
        <taxon>Sordariomycetes</taxon>
        <taxon>Sordariomycetidae</taxon>
        <taxon>Sordariales</taxon>
        <taxon>Lasiosphaeriaceae</taxon>
        <taxon>Apodospora</taxon>
    </lineage>
</organism>
<keyword evidence="1" id="KW-0812">Transmembrane</keyword>
<dbReference type="EMBL" id="JAUEDM010000005">
    <property type="protein sequence ID" value="KAK3316834.1"/>
    <property type="molecule type" value="Genomic_DNA"/>
</dbReference>
<evidence type="ECO:0000313" key="2">
    <source>
        <dbReference type="EMBL" id="KAK3316834.1"/>
    </source>
</evidence>